<feature type="transmembrane region" description="Helical" evidence="1">
    <location>
        <begin position="34"/>
        <end position="56"/>
    </location>
</feature>
<keyword evidence="1" id="KW-0472">Membrane</keyword>
<keyword evidence="1" id="KW-1133">Transmembrane helix</keyword>
<dbReference type="SUPFAM" id="SSF48452">
    <property type="entry name" value="TPR-like"/>
    <property type="match status" value="1"/>
</dbReference>
<dbReference type="InterPro" id="IPR018392">
    <property type="entry name" value="LysM"/>
</dbReference>
<dbReference type="InterPro" id="IPR011990">
    <property type="entry name" value="TPR-like_helical_dom_sf"/>
</dbReference>
<dbReference type="AlphaFoldDB" id="A0A3B0USQ6"/>
<dbReference type="InterPro" id="IPR036779">
    <property type="entry name" value="LysM_dom_sf"/>
</dbReference>
<protein>
    <recommendedName>
        <fullName evidence="2">LysM domain-containing protein</fullName>
    </recommendedName>
</protein>
<dbReference type="SMART" id="SM00257">
    <property type="entry name" value="LysM"/>
    <property type="match status" value="1"/>
</dbReference>
<dbReference type="Gene3D" id="1.25.40.10">
    <property type="entry name" value="Tetratricopeptide repeat domain"/>
    <property type="match status" value="1"/>
</dbReference>
<name>A0A3B0USQ6_9ZZZZ</name>
<dbReference type="PROSITE" id="PS50005">
    <property type="entry name" value="TPR"/>
    <property type="match status" value="1"/>
</dbReference>
<evidence type="ECO:0000313" key="3">
    <source>
        <dbReference type="EMBL" id="VAW33948.1"/>
    </source>
</evidence>
<reference evidence="3" key="1">
    <citation type="submission" date="2018-06" db="EMBL/GenBank/DDBJ databases">
        <authorList>
            <person name="Zhirakovskaya E."/>
        </authorList>
    </citation>
    <scope>NUCLEOTIDE SEQUENCE</scope>
</reference>
<sequence>MIFLFLHKNSIANGLMNYQSEDRRDVLQDNLPTVMAVGIILLLLLGLLVFFIRVVLPNWQARAEFAAQFETLQSAHDAQAQSGAGLLSEQIVTAEAQFGQVANQFLTEAQAAAFLDGLYASAEAVGVAIVDLQAEPRLLIRSENGEKPAYDIRQFRLLVAGDKPQLDAFVGSLEEAAVPSVSLQNLTIADNELTADLLLYTSPFSTGEPIVVQPIESTATPLAPVETAVPPTPTPTAVPDVSSLIDQLDDPWAAEDWPQVITLIQQIRQQAPNTPEMIEKLYAARVNYGYQLAGLGETAAAVEQFEQALAIVPDGEEAEAGLQALFAPAATATPDVIVYIVQRGDTLYSIARRYGSMVDEVKAANGLTNNNISPGQQLIIP</sequence>
<dbReference type="Pfam" id="PF01476">
    <property type="entry name" value="LysM"/>
    <property type="match status" value="1"/>
</dbReference>
<gene>
    <name evidence="3" type="ORF">MNBD_CHLOROFLEXI01-1637</name>
</gene>
<dbReference type="PROSITE" id="PS51782">
    <property type="entry name" value="LYSM"/>
    <property type="match status" value="1"/>
</dbReference>
<evidence type="ECO:0000259" key="2">
    <source>
        <dbReference type="PROSITE" id="PS51782"/>
    </source>
</evidence>
<keyword evidence="1" id="KW-0812">Transmembrane</keyword>
<proteinExistence type="predicted"/>
<accession>A0A3B0USQ6</accession>
<evidence type="ECO:0000256" key="1">
    <source>
        <dbReference type="SAM" id="Phobius"/>
    </source>
</evidence>
<dbReference type="SUPFAM" id="SSF54106">
    <property type="entry name" value="LysM domain"/>
    <property type="match status" value="1"/>
</dbReference>
<dbReference type="InterPro" id="IPR019734">
    <property type="entry name" value="TPR_rpt"/>
</dbReference>
<dbReference type="Gene3D" id="3.10.350.10">
    <property type="entry name" value="LysM domain"/>
    <property type="match status" value="1"/>
</dbReference>
<dbReference type="CDD" id="cd00118">
    <property type="entry name" value="LysM"/>
    <property type="match status" value="1"/>
</dbReference>
<dbReference type="EMBL" id="UOEU01000497">
    <property type="protein sequence ID" value="VAW33948.1"/>
    <property type="molecule type" value="Genomic_DNA"/>
</dbReference>
<feature type="domain" description="LysM" evidence="2">
    <location>
        <begin position="337"/>
        <end position="380"/>
    </location>
</feature>
<organism evidence="3">
    <name type="scientific">hydrothermal vent metagenome</name>
    <dbReference type="NCBI Taxonomy" id="652676"/>
    <lineage>
        <taxon>unclassified sequences</taxon>
        <taxon>metagenomes</taxon>
        <taxon>ecological metagenomes</taxon>
    </lineage>
</organism>